<dbReference type="PANTHER" id="PTHR19433:SF111">
    <property type="entry name" value="T CELL RECEPTOR ALPHA VARIABLE 4"/>
    <property type="match status" value="1"/>
</dbReference>
<dbReference type="GO" id="GO:0005886">
    <property type="term" value="C:plasma membrane"/>
    <property type="evidence" value="ECO:0007669"/>
    <property type="project" value="UniProtKB-SubCell"/>
</dbReference>
<keyword evidence="3 8" id="KW-0732">Signal</keyword>
<evidence type="ECO:0000256" key="1">
    <source>
        <dbReference type="ARBA" id="ARBA00004236"/>
    </source>
</evidence>
<reference evidence="10" key="1">
    <citation type="thesis" date="2020" institute="ProQuest LLC" country="789 East Eisenhower Parkway, Ann Arbor, MI, USA">
        <title>Comparative Genomics and Chromosome Evolution.</title>
        <authorList>
            <person name="Mudd A.B."/>
        </authorList>
    </citation>
    <scope>NUCLEOTIDE SEQUENCE</scope>
    <source>
        <strain evidence="10">237g6f4</strain>
        <tissue evidence="10">Blood</tissue>
    </source>
</reference>
<feature type="chain" id="PRO_5043316667" description="Ig-like domain-containing protein" evidence="8">
    <location>
        <begin position="24"/>
        <end position="130"/>
    </location>
</feature>
<feature type="signal peptide" evidence="8">
    <location>
        <begin position="1"/>
        <end position="23"/>
    </location>
</feature>
<gene>
    <name evidence="10" type="ORF">GDO81_001838</name>
</gene>
<dbReference type="Gene3D" id="2.60.40.10">
    <property type="entry name" value="Immunoglobulins"/>
    <property type="match status" value="1"/>
</dbReference>
<evidence type="ECO:0000259" key="9">
    <source>
        <dbReference type="PROSITE" id="PS50835"/>
    </source>
</evidence>
<keyword evidence="2" id="KW-1003">Cell membrane</keyword>
<dbReference type="InterPro" id="IPR007110">
    <property type="entry name" value="Ig-like_dom"/>
</dbReference>
<feature type="domain" description="Ig-like" evidence="9">
    <location>
        <begin position="36"/>
        <end position="110"/>
    </location>
</feature>
<evidence type="ECO:0000256" key="2">
    <source>
        <dbReference type="ARBA" id="ARBA00022475"/>
    </source>
</evidence>
<dbReference type="PANTHER" id="PTHR19433">
    <property type="entry name" value="T-CELL RECEPTOR ALPHA CHAIN V REGION-RELATED"/>
    <property type="match status" value="1"/>
</dbReference>
<keyword evidence="7" id="KW-0325">Glycoprotein</keyword>
<dbReference type="GO" id="GO:0009617">
    <property type="term" value="P:response to bacterium"/>
    <property type="evidence" value="ECO:0007669"/>
    <property type="project" value="TreeGrafter"/>
</dbReference>
<dbReference type="GO" id="GO:0002376">
    <property type="term" value="P:immune system process"/>
    <property type="evidence" value="ECO:0007669"/>
    <property type="project" value="UniProtKB-KW"/>
</dbReference>
<dbReference type="EMBL" id="WNYA01000001">
    <property type="protein sequence ID" value="KAG8596312.1"/>
    <property type="molecule type" value="Genomic_DNA"/>
</dbReference>
<proteinExistence type="predicted"/>
<name>A0AAV7DJE9_ENGPU</name>
<evidence type="ECO:0000256" key="7">
    <source>
        <dbReference type="ARBA" id="ARBA00023180"/>
    </source>
</evidence>
<dbReference type="InterPro" id="IPR013783">
    <property type="entry name" value="Ig-like_fold"/>
</dbReference>
<evidence type="ECO:0000313" key="11">
    <source>
        <dbReference type="Proteomes" id="UP000824782"/>
    </source>
</evidence>
<evidence type="ECO:0000256" key="8">
    <source>
        <dbReference type="SAM" id="SignalP"/>
    </source>
</evidence>
<comment type="caution">
    <text evidence="10">The sequence shown here is derived from an EMBL/GenBank/DDBJ whole genome shotgun (WGS) entry which is preliminary data.</text>
</comment>
<dbReference type="SUPFAM" id="SSF48726">
    <property type="entry name" value="Immunoglobulin"/>
    <property type="match status" value="1"/>
</dbReference>
<dbReference type="InterPro" id="IPR052051">
    <property type="entry name" value="TCR_complex_component"/>
</dbReference>
<evidence type="ECO:0000256" key="3">
    <source>
        <dbReference type="ARBA" id="ARBA00022729"/>
    </source>
</evidence>
<dbReference type="AlphaFoldDB" id="A0AAV7DJE9"/>
<evidence type="ECO:0000313" key="10">
    <source>
        <dbReference type="EMBL" id="KAG8596312.1"/>
    </source>
</evidence>
<dbReference type="InterPro" id="IPR003599">
    <property type="entry name" value="Ig_sub"/>
</dbReference>
<keyword evidence="5" id="KW-0472">Membrane</keyword>
<organism evidence="10 11">
    <name type="scientific">Engystomops pustulosus</name>
    <name type="common">Tungara frog</name>
    <name type="synonym">Physalaemus pustulosus</name>
    <dbReference type="NCBI Taxonomy" id="76066"/>
    <lineage>
        <taxon>Eukaryota</taxon>
        <taxon>Metazoa</taxon>
        <taxon>Chordata</taxon>
        <taxon>Craniata</taxon>
        <taxon>Vertebrata</taxon>
        <taxon>Euteleostomi</taxon>
        <taxon>Amphibia</taxon>
        <taxon>Batrachia</taxon>
        <taxon>Anura</taxon>
        <taxon>Neobatrachia</taxon>
        <taxon>Hyloidea</taxon>
        <taxon>Leptodactylidae</taxon>
        <taxon>Leiuperinae</taxon>
        <taxon>Engystomops</taxon>
    </lineage>
</organism>
<keyword evidence="6" id="KW-1015">Disulfide bond</keyword>
<evidence type="ECO:0000256" key="5">
    <source>
        <dbReference type="ARBA" id="ARBA00023136"/>
    </source>
</evidence>
<comment type="subcellular location">
    <subcellularLocation>
        <location evidence="1">Cell membrane</location>
    </subcellularLocation>
</comment>
<dbReference type="Proteomes" id="UP000824782">
    <property type="component" value="Unassembled WGS sequence"/>
</dbReference>
<evidence type="ECO:0000256" key="4">
    <source>
        <dbReference type="ARBA" id="ARBA00022859"/>
    </source>
</evidence>
<keyword evidence="11" id="KW-1185">Reference proteome</keyword>
<evidence type="ECO:0000256" key="6">
    <source>
        <dbReference type="ARBA" id="ARBA00023157"/>
    </source>
</evidence>
<sequence>MILWNMFFLKAAVLLSVCSSCTCNVIQIAGQDGTAGEDVNLECDHATITTGDYIQWYRLYPGQGPVFLIGSFQDTVLKENKYKMTFAKDRKSSVLHILDVKAEDSAVYLCAQRDTQIHTDILPVQYNTNA</sequence>
<dbReference type="SMART" id="SM00409">
    <property type="entry name" value="IG"/>
    <property type="match status" value="1"/>
</dbReference>
<dbReference type="PROSITE" id="PS50835">
    <property type="entry name" value="IG_LIKE"/>
    <property type="match status" value="1"/>
</dbReference>
<protein>
    <recommendedName>
        <fullName evidence="9">Ig-like domain-containing protein</fullName>
    </recommendedName>
</protein>
<dbReference type="Pfam" id="PF07686">
    <property type="entry name" value="V-set"/>
    <property type="match status" value="1"/>
</dbReference>
<dbReference type="InterPro" id="IPR036179">
    <property type="entry name" value="Ig-like_dom_sf"/>
</dbReference>
<accession>A0AAV7DJE9</accession>
<dbReference type="InterPro" id="IPR013106">
    <property type="entry name" value="Ig_V-set"/>
</dbReference>
<keyword evidence="4" id="KW-0391">Immunity</keyword>
<dbReference type="SMART" id="SM00406">
    <property type="entry name" value="IGv"/>
    <property type="match status" value="1"/>
</dbReference>